<sequence length="371" mass="40653">MSNDFNKKMKGLKDHKKVQKAKQTAKRVAAAEKNKPKKATEVILDVSSTQIFDIHAHRKALESALYNNMETPNQMLARLNFAAPADAEFHQDIGVEDDIAGLEDLDGLDIDDSSSRIKCLDDNGFEIILDVLAVRTLTENEICSTPITPKTCTVETKEKEVTIDQLFTMVSSTGAKKVGTSHPTSSRTLESIETQQAVQCFRHGHTISIEQLFSVASSTNSKVIHNLSSNSSLNPKANTFVPFVTLPNGDPAIISMKVKERRDNVKESENNVTRDINSLSVYTTSDTSSNKLKRMLGIESSGNSASSSAKHSRASSYFEDRVCTPLTHHSTSPVRVGSGYIFPGIHWSCPDADLMRKLANHMGLGINMLAA</sequence>
<dbReference type="AlphaFoldDB" id="A0A9P4GRQ0"/>
<organism evidence="2 3">
    <name type="scientific">Cucurbitaria berberidis CBS 394.84</name>
    <dbReference type="NCBI Taxonomy" id="1168544"/>
    <lineage>
        <taxon>Eukaryota</taxon>
        <taxon>Fungi</taxon>
        <taxon>Dikarya</taxon>
        <taxon>Ascomycota</taxon>
        <taxon>Pezizomycotina</taxon>
        <taxon>Dothideomycetes</taxon>
        <taxon>Pleosporomycetidae</taxon>
        <taxon>Pleosporales</taxon>
        <taxon>Pleosporineae</taxon>
        <taxon>Cucurbitariaceae</taxon>
        <taxon>Cucurbitaria</taxon>
    </lineage>
</organism>
<feature type="region of interest" description="Disordered" evidence="1">
    <location>
        <begin position="1"/>
        <end position="33"/>
    </location>
</feature>
<dbReference type="GeneID" id="63853559"/>
<gene>
    <name evidence="2" type="ORF">K460DRAFT_400251</name>
</gene>
<protein>
    <submittedName>
        <fullName evidence="2">Uncharacterized protein</fullName>
    </submittedName>
</protein>
<dbReference type="EMBL" id="ML976614">
    <property type="protein sequence ID" value="KAF1850171.1"/>
    <property type="molecule type" value="Genomic_DNA"/>
</dbReference>
<reference evidence="2" key="1">
    <citation type="submission" date="2020-01" db="EMBL/GenBank/DDBJ databases">
        <authorList>
            <consortium name="DOE Joint Genome Institute"/>
            <person name="Haridas S."/>
            <person name="Albert R."/>
            <person name="Binder M."/>
            <person name="Bloem J."/>
            <person name="Labutti K."/>
            <person name="Salamov A."/>
            <person name="Andreopoulos B."/>
            <person name="Baker S.E."/>
            <person name="Barry K."/>
            <person name="Bills G."/>
            <person name="Bluhm B.H."/>
            <person name="Cannon C."/>
            <person name="Castanera R."/>
            <person name="Culley D.E."/>
            <person name="Daum C."/>
            <person name="Ezra D."/>
            <person name="Gonzalez J.B."/>
            <person name="Henrissat B."/>
            <person name="Kuo A."/>
            <person name="Liang C."/>
            <person name="Lipzen A."/>
            <person name="Lutzoni F."/>
            <person name="Magnuson J."/>
            <person name="Mondo S."/>
            <person name="Nolan M."/>
            <person name="Ohm R."/>
            <person name="Pangilinan J."/>
            <person name="Park H.-J."/>
            <person name="Ramirez L."/>
            <person name="Alfaro M."/>
            <person name="Sun H."/>
            <person name="Tritt A."/>
            <person name="Yoshinaga Y."/>
            <person name="Zwiers L.-H."/>
            <person name="Turgeon B.G."/>
            <person name="Goodwin S.B."/>
            <person name="Spatafora J.W."/>
            <person name="Crous P.W."/>
            <person name="Grigoriev I.V."/>
        </authorList>
    </citation>
    <scope>NUCLEOTIDE SEQUENCE</scope>
    <source>
        <strain evidence="2">CBS 394.84</strain>
    </source>
</reference>
<dbReference type="OrthoDB" id="3690267at2759"/>
<proteinExistence type="predicted"/>
<accession>A0A9P4GRQ0</accession>
<keyword evidence="3" id="KW-1185">Reference proteome</keyword>
<evidence type="ECO:0000313" key="3">
    <source>
        <dbReference type="Proteomes" id="UP000800039"/>
    </source>
</evidence>
<dbReference type="Proteomes" id="UP000800039">
    <property type="component" value="Unassembled WGS sequence"/>
</dbReference>
<evidence type="ECO:0000313" key="2">
    <source>
        <dbReference type="EMBL" id="KAF1850171.1"/>
    </source>
</evidence>
<evidence type="ECO:0000256" key="1">
    <source>
        <dbReference type="SAM" id="MobiDB-lite"/>
    </source>
</evidence>
<dbReference type="RefSeq" id="XP_040792734.1">
    <property type="nucleotide sequence ID" value="XM_040936309.1"/>
</dbReference>
<name>A0A9P4GRQ0_9PLEO</name>
<feature type="compositionally biased region" description="Basic residues" evidence="1">
    <location>
        <begin position="8"/>
        <end position="25"/>
    </location>
</feature>
<comment type="caution">
    <text evidence="2">The sequence shown here is derived from an EMBL/GenBank/DDBJ whole genome shotgun (WGS) entry which is preliminary data.</text>
</comment>